<organism evidence="5 6">
    <name type="scientific">Methylobacterium variabile</name>
    <dbReference type="NCBI Taxonomy" id="298794"/>
    <lineage>
        <taxon>Bacteria</taxon>
        <taxon>Pseudomonadati</taxon>
        <taxon>Pseudomonadota</taxon>
        <taxon>Alphaproteobacteria</taxon>
        <taxon>Hyphomicrobiales</taxon>
        <taxon>Methylobacteriaceae</taxon>
        <taxon>Methylobacterium</taxon>
    </lineage>
</organism>
<feature type="domain" description="HTH tetR-type" evidence="4">
    <location>
        <begin position="27"/>
        <end position="86"/>
    </location>
</feature>
<dbReference type="PROSITE" id="PS50977">
    <property type="entry name" value="HTH_TETR_2"/>
    <property type="match status" value="1"/>
</dbReference>
<dbReference type="EMBL" id="LABY01000040">
    <property type="protein sequence ID" value="KMO40888.1"/>
    <property type="molecule type" value="Genomic_DNA"/>
</dbReference>
<dbReference type="PATRIC" id="fig|298794.3.peg.5573"/>
<protein>
    <submittedName>
        <fullName evidence="5">TetR family transcriptional regulator</fullName>
    </submittedName>
</protein>
<dbReference type="GO" id="GO:0000976">
    <property type="term" value="F:transcription cis-regulatory region binding"/>
    <property type="evidence" value="ECO:0007669"/>
    <property type="project" value="TreeGrafter"/>
</dbReference>
<dbReference type="InterPro" id="IPR050109">
    <property type="entry name" value="HTH-type_TetR-like_transc_reg"/>
</dbReference>
<comment type="caution">
    <text evidence="5">The sequence shown here is derived from an EMBL/GenBank/DDBJ whole genome shotgun (WGS) entry which is preliminary data.</text>
</comment>
<dbReference type="SUPFAM" id="SSF46689">
    <property type="entry name" value="Homeodomain-like"/>
    <property type="match status" value="1"/>
</dbReference>
<dbReference type="InterPro" id="IPR001647">
    <property type="entry name" value="HTH_TetR"/>
</dbReference>
<dbReference type="PANTHER" id="PTHR30055">
    <property type="entry name" value="HTH-TYPE TRANSCRIPTIONAL REGULATOR RUTR"/>
    <property type="match status" value="1"/>
</dbReference>
<dbReference type="OrthoDB" id="7465645at2"/>
<dbReference type="GO" id="GO:0003700">
    <property type="term" value="F:DNA-binding transcription factor activity"/>
    <property type="evidence" value="ECO:0007669"/>
    <property type="project" value="TreeGrafter"/>
</dbReference>
<dbReference type="Pfam" id="PF00440">
    <property type="entry name" value="TetR_N"/>
    <property type="match status" value="1"/>
</dbReference>
<dbReference type="AlphaFoldDB" id="A0A0J6T5Q0"/>
<proteinExistence type="predicted"/>
<feature type="region of interest" description="Disordered" evidence="3">
    <location>
        <begin position="1"/>
        <end position="22"/>
    </location>
</feature>
<evidence type="ECO:0000256" key="3">
    <source>
        <dbReference type="SAM" id="MobiDB-lite"/>
    </source>
</evidence>
<evidence type="ECO:0000313" key="5">
    <source>
        <dbReference type="EMBL" id="KMO40888.1"/>
    </source>
</evidence>
<reference evidence="5 6" key="1">
    <citation type="submission" date="2015-03" db="EMBL/GenBank/DDBJ databases">
        <title>Genome sequencing of Methylobacterium variabile DSM 16961.</title>
        <authorList>
            <person name="Chaudhry V."/>
            <person name="Patil P.B."/>
        </authorList>
    </citation>
    <scope>NUCLEOTIDE SEQUENCE [LARGE SCALE GENOMIC DNA]</scope>
    <source>
        <strain evidence="5 6">DSM 16961</strain>
    </source>
</reference>
<gene>
    <name evidence="5" type="ORF">VQ02_06865</name>
</gene>
<keyword evidence="6" id="KW-1185">Reference proteome</keyword>
<name>A0A0J6T5Q0_9HYPH</name>
<sequence>MASSRPKGRKAESGTVSVPTGRRLTAESRERQIVEGAIAYFAEVGLDGHTRELARRLGIAQPLLFRYFPTKASLIERIYEEVYLKRWKLGWEETVRDASLPCLERFRRFEMDYQRTIDDYAWLRIFVSAGLKGFDLPSRYLGMVRERIFAPLLEDMRAESNLPSPQAQPLVADEFELLFGIHGALVYVGLRSRVYGMDGTADRDAVRAAMLDAALPGLLATHRRVVTRARPVNPIGE</sequence>
<evidence type="ECO:0000256" key="1">
    <source>
        <dbReference type="ARBA" id="ARBA00023125"/>
    </source>
</evidence>
<keyword evidence="1 2" id="KW-0238">DNA-binding</keyword>
<evidence type="ECO:0000256" key="2">
    <source>
        <dbReference type="PROSITE-ProRule" id="PRU00335"/>
    </source>
</evidence>
<dbReference type="Proteomes" id="UP000035955">
    <property type="component" value="Unassembled WGS sequence"/>
</dbReference>
<dbReference type="PANTHER" id="PTHR30055:SF181">
    <property type="entry name" value="BLR6905 PROTEIN"/>
    <property type="match status" value="1"/>
</dbReference>
<accession>A0A0J6T5Q0</accession>
<evidence type="ECO:0000259" key="4">
    <source>
        <dbReference type="PROSITE" id="PS50977"/>
    </source>
</evidence>
<evidence type="ECO:0000313" key="6">
    <source>
        <dbReference type="Proteomes" id="UP000035955"/>
    </source>
</evidence>
<dbReference type="PRINTS" id="PR00455">
    <property type="entry name" value="HTHTETR"/>
</dbReference>
<dbReference type="InterPro" id="IPR009057">
    <property type="entry name" value="Homeodomain-like_sf"/>
</dbReference>
<feature type="DNA-binding region" description="H-T-H motif" evidence="2">
    <location>
        <begin position="49"/>
        <end position="68"/>
    </location>
</feature>
<dbReference type="Gene3D" id="1.10.357.10">
    <property type="entry name" value="Tetracycline Repressor, domain 2"/>
    <property type="match status" value="1"/>
</dbReference>